<accession>A0AAV3PWI3</accession>
<evidence type="ECO:0000313" key="2">
    <source>
        <dbReference type="EMBL" id="GAA0155456.1"/>
    </source>
</evidence>
<comment type="caution">
    <text evidence="2">The sequence shown here is derived from an EMBL/GenBank/DDBJ whole genome shotgun (WGS) entry which is preliminary data.</text>
</comment>
<sequence>MLIANGVNTIKVLAVDNVAEQILQTTGENISRLSKLGENYDVNAIRAELHGKVFLMLLRRTFGKQNESQRKMLLVSFHEVTDTAESTSSMLDDENTRAANKGKAISETQSPLSPLKRAMSEITITPETSTKKKLFLMDDALQADDETTNPKT</sequence>
<name>A0AAV3PWI3_LITER</name>
<proteinExistence type="predicted"/>
<dbReference type="EMBL" id="BAABME010018919">
    <property type="protein sequence ID" value="GAA0155456.1"/>
    <property type="molecule type" value="Genomic_DNA"/>
</dbReference>
<evidence type="ECO:0000256" key="1">
    <source>
        <dbReference type="SAM" id="MobiDB-lite"/>
    </source>
</evidence>
<gene>
    <name evidence="2" type="ORF">LIER_38093</name>
</gene>
<dbReference type="AlphaFoldDB" id="A0AAV3PWI3"/>
<keyword evidence="3" id="KW-1185">Reference proteome</keyword>
<protein>
    <submittedName>
        <fullName evidence="2">Uncharacterized protein</fullName>
    </submittedName>
</protein>
<dbReference type="Proteomes" id="UP001454036">
    <property type="component" value="Unassembled WGS sequence"/>
</dbReference>
<evidence type="ECO:0000313" key="3">
    <source>
        <dbReference type="Proteomes" id="UP001454036"/>
    </source>
</evidence>
<organism evidence="2 3">
    <name type="scientific">Lithospermum erythrorhizon</name>
    <name type="common">Purple gromwell</name>
    <name type="synonym">Lithospermum officinale var. erythrorhizon</name>
    <dbReference type="NCBI Taxonomy" id="34254"/>
    <lineage>
        <taxon>Eukaryota</taxon>
        <taxon>Viridiplantae</taxon>
        <taxon>Streptophyta</taxon>
        <taxon>Embryophyta</taxon>
        <taxon>Tracheophyta</taxon>
        <taxon>Spermatophyta</taxon>
        <taxon>Magnoliopsida</taxon>
        <taxon>eudicotyledons</taxon>
        <taxon>Gunneridae</taxon>
        <taxon>Pentapetalae</taxon>
        <taxon>asterids</taxon>
        <taxon>lamiids</taxon>
        <taxon>Boraginales</taxon>
        <taxon>Boraginaceae</taxon>
        <taxon>Boraginoideae</taxon>
        <taxon>Lithospermeae</taxon>
        <taxon>Lithospermum</taxon>
    </lineage>
</organism>
<reference evidence="2 3" key="1">
    <citation type="submission" date="2024-01" db="EMBL/GenBank/DDBJ databases">
        <title>The complete chloroplast genome sequence of Lithospermum erythrorhizon: insights into the phylogenetic relationship among Boraginaceae species and the maternal lineages of purple gromwells.</title>
        <authorList>
            <person name="Okada T."/>
            <person name="Watanabe K."/>
        </authorList>
    </citation>
    <scope>NUCLEOTIDE SEQUENCE [LARGE SCALE GENOMIC DNA]</scope>
</reference>
<feature type="region of interest" description="Disordered" evidence="1">
    <location>
        <begin position="86"/>
        <end position="119"/>
    </location>
</feature>